<evidence type="ECO:0000256" key="2">
    <source>
        <dbReference type="ARBA" id="ARBA00023125"/>
    </source>
</evidence>
<evidence type="ECO:0000259" key="4">
    <source>
        <dbReference type="PROSITE" id="PS51118"/>
    </source>
</evidence>
<dbReference type="PANTHER" id="PTHR33204:SF18">
    <property type="entry name" value="TRANSCRIPTIONAL REGULATORY PROTEIN"/>
    <property type="match status" value="1"/>
</dbReference>
<dbReference type="InterPro" id="IPR036388">
    <property type="entry name" value="WH-like_DNA-bd_sf"/>
</dbReference>
<proteinExistence type="predicted"/>
<evidence type="ECO:0000256" key="1">
    <source>
        <dbReference type="ARBA" id="ARBA00023015"/>
    </source>
</evidence>
<dbReference type="OrthoDB" id="3526217at2"/>
<dbReference type="InterPro" id="IPR036390">
    <property type="entry name" value="WH_DNA-bd_sf"/>
</dbReference>
<dbReference type="PROSITE" id="PS51118">
    <property type="entry name" value="HTH_HXLR"/>
    <property type="match status" value="1"/>
</dbReference>
<dbReference type="InterPro" id="IPR002577">
    <property type="entry name" value="HTH_HxlR"/>
</dbReference>
<name>A0A365H2T3_9ACTN</name>
<feature type="domain" description="HTH hxlR-type" evidence="4">
    <location>
        <begin position="10"/>
        <end position="107"/>
    </location>
</feature>
<dbReference type="GO" id="GO:0003677">
    <property type="term" value="F:DNA binding"/>
    <property type="evidence" value="ECO:0007669"/>
    <property type="project" value="UniProtKB-KW"/>
</dbReference>
<dbReference type="SUPFAM" id="SSF46785">
    <property type="entry name" value="Winged helix' DNA-binding domain"/>
    <property type="match status" value="1"/>
</dbReference>
<dbReference type="Proteomes" id="UP000251891">
    <property type="component" value="Unassembled WGS sequence"/>
</dbReference>
<organism evidence="5 6">
    <name type="scientific">Actinomadura craniellae</name>
    <dbReference type="NCBI Taxonomy" id="2231787"/>
    <lineage>
        <taxon>Bacteria</taxon>
        <taxon>Bacillati</taxon>
        <taxon>Actinomycetota</taxon>
        <taxon>Actinomycetes</taxon>
        <taxon>Streptosporangiales</taxon>
        <taxon>Thermomonosporaceae</taxon>
        <taxon>Actinomadura</taxon>
    </lineage>
</organism>
<accession>A0A365H2T3</accession>
<keyword evidence="3" id="KW-0804">Transcription</keyword>
<dbReference type="PANTHER" id="PTHR33204">
    <property type="entry name" value="TRANSCRIPTIONAL REGULATOR, MARR FAMILY"/>
    <property type="match status" value="1"/>
</dbReference>
<dbReference type="AlphaFoldDB" id="A0A365H2T3"/>
<reference evidence="5 6" key="1">
    <citation type="submission" date="2018-06" db="EMBL/GenBank/DDBJ databases">
        <title>Actinomadura craniellae sp. nov. isolated from marine sponge Craniella sp.</title>
        <authorList>
            <person name="Li L."/>
            <person name="Xu Q.H."/>
            <person name="Lin H.W."/>
            <person name="Lu Y.H."/>
        </authorList>
    </citation>
    <scope>NUCLEOTIDE SEQUENCE [LARGE SCALE GENOMIC DNA]</scope>
    <source>
        <strain evidence="5 6">LHW63021</strain>
    </source>
</reference>
<dbReference type="EMBL" id="QLYX01000009">
    <property type="protein sequence ID" value="RAY13407.1"/>
    <property type="molecule type" value="Genomic_DNA"/>
</dbReference>
<keyword evidence="6" id="KW-1185">Reference proteome</keyword>
<sequence>MPKDANPRPCSVADTLDVVGERWTLLVIRELFHGVHRFDGIAYNTGASRDLLTIRLRKLEDAGILSRTRYSDRPPRYEYHLTRAGRELGDVLLALARWGDTHLNPEDPPVRWLHSCGEHLEAVVTCRHCGEPTRDRVHSPTGRGVAGR</sequence>
<keyword evidence="1" id="KW-0805">Transcription regulation</keyword>
<evidence type="ECO:0000256" key="3">
    <source>
        <dbReference type="ARBA" id="ARBA00023163"/>
    </source>
</evidence>
<dbReference type="Pfam" id="PF01638">
    <property type="entry name" value="HxlR"/>
    <property type="match status" value="1"/>
</dbReference>
<evidence type="ECO:0000313" key="6">
    <source>
        <dbReference type="Proteomes" id="UP000251891"/>
    </source>
</evidence>
<dbReference type="Gene3D" id="1.10.10.10">
    <property type="entry name" value="Winged helix-like DNA-binding domain superfamily/Winged helix DNA-binding domain"/>
    <property type="match status" value="1"/>
</dbReference>
<gene>
    <name evidence="5" type="ORF">DPM19_20285</name>
</gene>
<evidence type="ECO:0000313" key="5">
    <source>
        <dbReference type="EMBL" id="RAY13407.1"/>
    </source>
</evidence>
<protein>
    <submittedName>
        <fullName evidence="5">Transcriptional regulator</fullName>
    </submittedName>
</protein>
<dbReference type="RefSeq" id="WP_111869531.1">
    <property type="nucleotide sequence ID" value="NZ_QLYX01000009.1"/>
</dbReference>
<keyword evidence="2" id="KW-0238">DNA-binding</keyword>
<comment type="caution">
    <text evidence="5">The sequence shown here is derived from an EMBL/GenBank/DDBJ whole genome shotgun (WGS) entry which is preliminary data.</text>
</comment>